<dbReference type="EnsemblPlants" id="Zm00001eb161700_T005">
    <property type="protein sequence ID" value="Zm00001eb161700_P005"/>
    <property type="gene ID" value="Zm00001eb161700"/>
</dbReference>
<dbReference type="InterPro" id="IPR001680">
    <property type="entry name" value="WD40_rpt"/>
</dbReference>
<feature type="repeat" description="WD" evidence="7">
    <location>
        <begin position="560"/>
        <end position="591"/>
    </location>
</feature>
<dbReference type="PROSITE" id="PS50294">
    <property type="entry name" value="WD_REPEATS_REGION"/>
    <property type="match status" value="3"/>
</dbReference>
<feature type="compositionally biased region" description="Low complexity" evidence="8">
    <location>
        <begin position="379"/>
        <end position="409"/>
    </location>
</feature>
<dbReference type="PROSITE" id="PS00678">
    <property type="entry name" value="WD_REPEATS_1"/>
    <property type="match status" value="1"/>
</dbReference>
<name>A0A1D6NLQ0_MAIZE</name>
<evidence type="ECO:0000313" key="9">
    <source>
        <dbReference type="EMBL" id="ONM41141.1"/>
    </source>
</evidence>
<keyword evidence="4" id="KW-0805">Transcription regulation</keyword>
<proteinExistence type="evidence at protein level"/>
<dbReference type="PROSITE" id="PS50896">
    <property type="entry name" value="LISH"/>
    <property type="match status" value="1"/>
</dbReference>
<evidence type="ECO:0000256" key="5">
    <source>
        <dbReference type="ARBA" id="ARBA00023163"/>
    </source>
</evidence>
<dbReference type="Pfam" id="PF08513">
    <property type="entry name" value="LisH"/>
    <property type="match status" value="1"/>
</dbReference>
<evidence type="ECO:0000256" key="6">
    <source>
        <dbReference type="ARBA" id="ARBA00023242"/>
    </source>
</evidence>
<evidence type="ECO:0000313" key="11">
    <source>
        <dbReference type="Proteomes" id="UP000007305"/>
    </source>
</evidence>
<dbReference type="InterPro" id="IPR036322">
    <property type="entry name" value="WD40_repeat_dom_sf"/>
</dbReference>
<keyword evidence="2 7" id="KW-0853">WD repeat</keyword>
<dbReference type="EMBL" id="CM007649">
    <property type="protein sequence ID" value="ONM41141.1"/>
    <property type="molecule type" value="Genomic_DNA"/>
</dbReference>
<dbReference type="PANTHER" id="PTHR45093">
    <property type="entry name" value="TRANSCRIPTION ACTIVATOR MSS11"/>
    <property type="match status" value="1"/>
</dbReference>
<keyword evidence="5" id="KW-0804">Transcription</keyword>
<dbReference type="Gramene" id="Zm00001eb161700_T005">
    <property type="protein sequence ID" value="Zm00001eb161700_P005"/>
    <property type="gene ID" value="Zm00001eb161700"/>
</dbReference>
<evidence type="ECO:0000256" key="1">
    <source>
        <dbReference type="ARBA" id="ARBA00004123"/>
    </source>
</evidence>
<gene>
    <name evidence="10" type="primary">LOC100383414</name>
    <name evidence="9" type="ORF">ZEAMMB73_Zm00001d044433</name>
</gene>
<dbReference type="PROSITE" id="PS50082">
    <property type="entry name" value="WD_REPEATS_2"/>
    <property type="match status" value="4"/>
</dbReference>
<evidence type="ECO:0000256" key="2">
    <source>
        <dbReference type="ARBA" id="ARBA00022574"/>
    </source>
</evidence>
<evidence type="ECO:0000256" key="8">
    <source>
        <dbReference type="SAM" id="MobiDB-lite"/>
    </source>
</evidence>
<dbReference type="Gene3D" id="2.130.10.10">
    <property type="entry name" value="YVTN repeat-like/Quinoprotein amine dehydrogenase"/>
    <property type="match status" value="2"/>
</dbReference>
<dbReference type="InterPro" id="IPR015943">
    <property type="entry name" value="WD40/YVTN_repeat-like_dom_sf"/>
</dbReference>
<dbReference type="AlphaFoldDB" id="A0A1D6NLQ0"/>
<evidence type="ECO:0000256" key="3">
    <source>
        <dbReference type="ARBA" id="ARBA00022737"/>
    </source>
</evidence>
<accession>A0A1D6NLQ0</accession>
<evidence type="ECO:0000313" key="10">
    <source>
        <dbReference type="EnsemblPlants" id="Zm00001eb161700_P005"/>
    </source>
</evidence>
<organism evidence="9">
    <name type="scientific">Zea mays</name>
    <name type="common">Maize</name>
    <dbReference type="NCBI Taxonomy" id="4577"/>
    <lineage>
        <taxon>Eukaryota</taxon>
        <taxon>Viridiplantae</taxon>
        <taxon>Streptophyta</taxon>
        <taxon>Embryophyta</taxon>
        <taxon>Tracheophyta</taxon>
        <taxon>Spermatophyta</taxon>
        <taxon>Magnoliopsida</taxon>
        <taxon>Liliopsida</taxon>
        <taxon>Poales</taxon>
        <taxon>Poaceae</taxon>
        <taxon>PACMAD clade</taxon>
        <taxon>Panicoideae</taxon>
        <taxon>Andropogonodae</taxon>
        <taxon>Andropogoneae</taxon>
        <taxon>Tripsacinae</taxon>
        <taxon>Zea</taxon>
    </lineage>
</organism>
<dbReference type="Pfam" id="PF00400">
    <property type="entry name" value="WD40"/>
    <property type="match status" value="5"/>
</dbReference>
<dbReference type="InterPro" id="IPR019775">
    <property type="entry name" value="WD40_repeat_CS"/>
</dbReference>
<dbReference type="InterPro" id="IPR006594">
    <property type="entry name" value="LisH"/>
</dbReference>
<reference evidence="10" key="3">
    <citation type="submission" date="2021-05" db="UniProtKB">
        <authorList>
            <consortium name="EnsemblPlants"/>
        </authorList>
    </citation>
    <scope>IDENTIFICATION</scope>
    <source>
        <strain evidence="10">cv. B73</strain>
    </source>
</reference>
<feature type="region of interest" description="Disordered" evidence="8">
    <location>
        <begin position="210"/>
        <end position="246"/>
    </location>
</feature>
<evidence type="ECO:0000256" key="4">
    <source>
        <dbReference type="ARBA" id="ARBA00023015"/>
    </source>
</evidence>
<feature type="compositionally biased region" description="Low complexity" evidence="8">
    <location>
        <begin position="91"/>
        <end position="121"/>
    </location>
</feature>
<feature type="compositionally biased region" description="Polar residues" evidence="8">
    <location>
        <begin position="215"/>
        <end position="241"/>
    </location>
</feature>
<dbReference type="RefSeq" id="XP_008673196.1">
    <property type="nucleotide sequence ID" value="XM_008674974.4"/>
</dbReference>
<reference evidence="9 11" key="1">
    <citation type="submission" date="2015-12" db="EMBL/GenBank/DDBJ databases">
        <title>Update maize B73 reference genome by single molecule sequencing technologies.</title>
        <authorList>
            <consortium name="Maize Genome Sequencing Project"/>
            <person name="Ware D."/>
        </authorList>
    </citation>
    <scope>NUCLEOTIDE SEQUENCE [LARGE SCALE GENOMIC DNA]</scope>
    <source>
        <strain evidence="11">cv. B73</strain>
        <tissue evidence="9">Seedling</tissue>
    </source>
</reference>
<feature type="repeat" description="WD" evidence="7">
    <location>
        <begin position="602"/>
        <end position="643"/>
    </location>
</feature>
<dbReference type="SUPFAM" id="SSF50978">
    <property type="entry name" value="WD40 repeat-like"/>
    <property type="match status" value="1"/>
</dbReference>
<evidence type="ECO:0000256" key="7">
    <source>
        <dbReference type="PROSITE-ProRule" id="PRU00221"/>
    </source>
</evidence>
<dbReference type="FunFam" id="2.130.10.10:FF:000495">
    <property type="entry name" value="Transcriptional corepressor LEUNIG"/>
    <property type="match status" value="1"/>
</dbReference>
<comment type="subcellular location">
    <subcellularLocation>
        <location evidence="1">Nucleus</location>
    </subcellularLocation>
</comment>
<feature type="repeat" description="WD" evidence="7">
    <location>
        <begin position="817"/>
        <end position="849"/>
    </location>
</feature>
<dbReference type="CDD" id="cd00200">
    <property type="entry name" value="WD40"/>
    <property type="match status" value="1"/>
</dbReference>
<reference evidence="10" key="2">
    <citation type="submission" date="2019-07" db="EMBL/GenBank/DDBJ databases">
        <authorList>
            <person name="Seetharam A."/>
            <person name="Woodhouse M."/>
            <person name="Cannon E."/>
        </authorList>
    </citation>
    <scope>NUCLEOTIDE SEQUENCE [LARGE SCALE GENOMIC DNA]</scope>
    <source>
        <strain evidence="10">cv. B73</strain>
    </source>
</reference>
<dbReference type="ExpressionAtlas" id="A0A1D6NLQ0">
    <property type="expression patterns" value="baseline and differential"/>
</dbReference>
<keyword evidence="12" id="KW-1267">Proteomics identification</keyword>
<feature type="repeat" description="WD" evidence="7">
    <location>
        <begin position="645"/>
        <end position="687"/>
    </location>
</feature>
<keyword evidence="6" id="KW-0539">Nucleus</keyword>
<keyword evidence="3" id="KW-0677">Repeat</keyword>
<dbReference type="OrthoDB" id="47802at2759"/>
<dbReference type="GO" id="GO:0005634">
    <property type="term" value="C:nucleus"/>
    <property type="evidence" value="ECO:0000318"/>
    <property type="project" value="GO_Central"/>
</dbReference>
<evidence type="ECO:0007829" key="12">
    <source>
        <dbReference type="PeptideAtlas" id="A0A1D6NLQ0"/>
    </source>
</evidence>
<dbReference type="FunFam" id="2.130.10.10:FF:000353">
    <property type="entry name" value="Transcriptional corepressor LEUNIG"/>
    <property type="match status" value="1"/>
</dbReference>
<feature type="region of interest" description="Disordered" evidence="8">
    <location>
        <begin position="379"/>
        <end position="495"/>
    </location>
</feature>
<feature type="compositionally biased region" description="Low complexity" evidence="8">
    <location>
        <begin position="454"/>
        <end position="474"/>
    </location>
</feature>
<dbReference type="SMART" id="SM00320">
    <property type="entry name" value="WD40"/>
    <property type="match status" value="7"/>
</dbReference>
<feature type="compositionally biased region" description="Polar residues" evidence="8">
    <location>
        <begin position="443"/>
        <end position="453"/>
    </location>
</feature>
<protein>
    <submittedName>
        <fullName evidence="9">Leunig-related1</fullName>
    </submittedName>
</protein>
<keyword evidence="11" id="KW-1185">Reference proteome</keyword>
<dbReference type="GeneID" id="100383414"/>
<dbReference type="SMART" id="SM00667">
    <property type="entry name" value="LisH"/>
    <property type="match status" value="1"/>
</dbReference>
<dbReference type="PANTHER" id="PTHR45093:SF2">
    <property type="entry name" value="LISH DOMAIN-CONTAINING PROTEIN"/>
    <property type="match status" value="1"/>
</dbReference>
<feature type="region of interest" description="Disordered" evidence="8">
    <location>
        <begin position="87"/>
        <end position="146"/>
    </location>
</feature>
<sequence length="849" mass="92744">MSQTNWEADKMLDVYIYDYFVKRNLQATAKAFQAEGKVSSDPVAIDAPGGFLFEWWSVFWDIFIARTNEKHSDVAASYIETQLIKAREQQHQQPPQQQQQQQQIQMQQMLLHRAAQQQQQQQRRDGSLLNGTASGFSGNDPLIRQNPANANSMAAKMYEERLKLPPQRDSLDEASIKLQQRYGENVGQVIDPNQALLKAAAAGQSSGQILHGTASGLSGTPQQVQARSPQQPPTAEQNIRTEINPVLTPRAAGTEGSLIGIQGSNQAGNNLTLKGWPLTQKPFMQSPQQFQQLQFLTPQQQQQLLLHAQQNLSSSMSSDVDTRRLRMLLNNRNVVLGQDGQTNSGGDVIPNIGSPGQSGGSRNDIDILIKKKFALLQQQQQQQSHSQQQQLQQPALSGQQSQSSNQLLHQHGKPGVGSLPIDGNLPNSFGFPEQGSKKRKKPVSSSGRANSSGTANTAGPSPSSAPSTPSTHTPGDAMSIPQLQYNGGPSKPLMMFGSDGTGSLTSPANPLGDVERLLEDGSLDENVESFLSQDDMDPRETMGRCMDSSKGLGFTEVAKARASTNKVVCCHFSLDGKLLATGGHDKKVVLWFTDVLKRKSALEEHSSLITDVRFSPGMTRLATSSFDKTVRVWDADNPDYSLRTFTGHSASVMSLDFHPNKEDIVCSCDSDGEVRCWSINNGSCVTCVRVFNGGATRLRFQPRQGKYLAAASEKGISILDAETLQVCRTPLQGHVQIIQSVCWDAAGNYLASVSEDSVRVWSFTSGNYIECIHELICSGNKFHSCVFHPNYPNLLIIGCYESLELWDIREKNTVTISNAHDGMVAALAASSASGLVASVSHDQLVKLWR</sequence>
<feature type="region of interest" description="Disordered" evidence="8">
    <location>
        <begin position="336"/>
        <end position="363"/>
    </location>
</feature>
<dbReference type="Proteomes" id="UP000007305">
    <property type="component" value="Chromosome 3"/>
</dbReference>